<evidence type="ECO:0000313" key="2">
    <source>
        <dbReference type="Proteomes" id="UP000177763"/>
    </source>
</evidence>
<protein>
    <recommendedName>
        <fullName evidence="3">Aspartyl protease</fullName>
    </recommendedName>
</protein>
<proteinExistence type="predicted"/>
<name>A0A1F4VGP5_UNCKA</name>
<gene>
    <name evidence="1" type="ORF">A3H26_01500</name>
</gene>
<dbReference type="Proteomes" id="UP000177763">
    <property type="component" value="Unassembled WGS sequence"/>
</dbReference>
<evidence type="ECO:0008006" key="3">
    <source>
        <dbReference type="Google" id="ProtNLM"/>
    </source>
</evidence>
<comment type="caution">
    <text evidence="1">The sequence shown here is derived from an EMBL/GenBank/DDBJ whole genome shotgun (WGS) entry which is preliminary data.</text>
</comment>
<dbReference type="EMBL" id="MEVN01000047">
    <property type="protein sequence ID" value="OGC56078.1"/>
    <property type="molecule type" value="Genomic_DNA"/>
</dbReference>
<organism evidence="1 2">
    <name type="scientific">candidate division WWE3 bacterium RIFCSPLOWO2_12_FULL_36_10</name>
    <dbReference type="NCBI Taxonomy" id="1802630"/>
    <lineage>
        <taxon>Bacteria</taxon>
        <taxon>Katanobacteria</taxon>
    </lineage>
</organism>
<dbReference type="AlphaFoldDB" id="A0A1F4VGP5"/>
<evidence type="ECO:0000313" key="1">
    <source>
        <dbReference type="EMBL" id="OGC56078.1"/>
    </source>
</evidence>
<reference evidence="1 2" key="1">
    <citation type="journal article" date="2016" name="Nat. Commun.">
        <title>Thousands of microbial genomes shed light on interconnected biogeochemical processes in an aquifer system.</title>
        <authorList>
            <person name="Anantharaman K."/>
            <person name="Brown C.T."/>
            <person name="Hug L.A."/>
            <person name="Sharon I."/>
            <person name="Castelle C.J."/>
            <person name="Probst A.J."/>
            <person name="Thomas B.C."/>
            <person name="Singh A."/>
            <person name="Wilkins M.J."/>
            <person name="Karaoz U."/>
            <person name="Brodie E.L."/>
            <person name="Williams K.H."/>
            <person name="Hubbard S.S."/>
            <person name="Banfield J.F."/>
        </authorList>
    </citation>
    <scope>NUCLEOTIDE SEQUENCE [LARGE SCALE GENOMIC DNA]</scope>
</reference>
<accession>A0A1F4VGP5</accession>
<dbReference type="STRING" id="1802630.A3H26_01500"/>
<sequence>MKDSGVFYSFINSITLKELGIKPETTKEFVLANGDFVKKKVGIARFHYKGAVGGASVVFAEKDDENLLGATTLEAIGLMLNPFKREIIPITLTA</sequence>